<dbReference type="PANTHER" id="PTHR43472:SF1">
    <property type="entry name" value="PHOSPHORIBOSYLAMINE--GLYCINE LIGASE, CHLOROPLASTIC"/>
    <property type="match status" value="1"/>
</dbReference>
<keyword evidence="5 14" id="KW-0436">Ligase</keyword>
<dbReference type="InterPro" id="IPR011054">
    <property type="entry name" value="Rudment_hybrid_motif"/>
</dbReference>
<dbReference type="Pfam" id="PF02843">
    <property type="entry name" value="GARS_C"/>
    <property type="match status" value="1"/>
</dbReference>
<evidence type="ECO:0000313" key="17">
    <source>
        <dbReference type="EMBL" id="OGG04500.1"/>
    </source>
</evidence>
<sequence length="435" mass="48236">MDKKQLIILVVGSGGREHALVWKLAQSKKVKKIFCAPGNAGTSLFAQNIPIDSTDIKGLANFVRKEKIHLTFVGPEAPLIDGIVDKFRKNKLAIIGPTRKAARIEGSKVFAKKLMAKYSIPTAKFRVFTDFKKAVSFVKSSKYPLVIKADGQCLGKGVMVAENYKVANKFLKKLLIDKIFGMSGEKVVIEECLTGQEVSFMAVTDGKNFVSFLPSQDHKRAFDFDLGPNTGGLGAYSPVPYLNKKLQKRIEEIIIAPTIQALRQEKCLFQGILYPGLILTTDGPKVLEFNCRFGDPETQPVLFLLKTDLIDVFEAILKKQIYKLKLSWAKGFALCVVIASKDYPGKYEKGKIIHFARATLTKGVVVFHSGTKNIGDKIVTSGGRVLGITARGKTLKIAIKNAYQAISKKDVHFQNMHYRHDIGQKGLNKKLWQTA</sequence>
<evidence type="ECO:0000256" key="11">
    <source>
        <dbReference type="ARBA" id="ARBA00038345"/>
    </source>
</evidence>
<dbReference type="SUPFAM" id="SSF51246">
    <property type="entry name" value="Rudiment single hybrid motif"/>
    <property type="match status" value="1"/>
</dbReference>
<comment type="caution">
    <text evidence="17">The sequence shown here is derived from an EMBL/GenBank/DDBJ whole genome shotgun (WGS) entry which is preliminary data.</text>
</comment>
<dbReference type="Gene3D" id="3.90.600.10">
    <property type="entry name" value="Phosphoribosylglycinamide synthetase, C-terminal domain"/>
    <property type="match status" value="1"/>
</dbReference>
<dbReference type="PANTHER" id="PTHR43472">
    <property type="entry name" value="PHOSPHORIBOSYLAMINE--GLYCINE LIGASE"/>
    <property type="match status" value="1"/>
</dbReference>
<dbReference type="SMART" id="SM01209">
    <property type="entry name" value="GARS_A"/>
    <property type="match status" value="1"/>
</dbReference>
<evidence type="ECO:0000256" key="13">
    <source>
        <dbReference type="ARBA" id="ARBA00042864"/>
    </source>
</evidence>
<dbReference type="FunFam" id="3.90.600.10:FF:000001">
    <property type="entry name" value="Trifunctional purine biosynthetic protein adenosine-3"/>
    <property type="match status" value="1"/>
</dbReference>
<dbReference type="Pfam" id="PF01071">
    <property type="entry name" value="GARS_A"/>
    <property type="match status" value="1"/>
</dbReference>
<dbReference type="InterPro" id="IPR016185">
    <property type="entry name" value="PreATP-grasp_dom_sf"/>
</dbReference>
<dbReference type="GO" id="GO:0009113">
    <property type="term" value="P:purine nucleobase biosynthetic process"/>
    <property type="evidence" value="ECO:0007669"/>
    <property type="project" value="InterPro"/>
</dbReference>
<dbReference type="STRING" id="1798371.A2W14_06830"/>
<dbReference type="InterPro" id="IPR020559">
    <property type="entry name" value="PRibGlycinamide_synth_CS"/>
</dbReference>
<dbReference type="GO" id="GO:0006189">
    <property type="term" value="P:'de novo' IMP biosynthetic process"/>
    <property type="evidence" value="ECO:0007669"/>
    <property type="project" value="UniProtKB-UniRule"/>
</dbReference>
<evidence type="ECO:0000313" key="18">
    <source>
        <dbReference type="Proteomes" id="UP000176665"/>
    </source>
</evidence>
<dbReference type="InterPro" id="IPR013815">
    <property type="entry name" value="ATP_grasp_subdomain_1"/>
</dbReference>
<dbReference type="InterPro" id="IPR020561">
    <property type="entry name" value="PRibGlycinamid_synth_ATP-grasp"/>
</dbReference>
<comment type="cofactor">
    <cofactor evidence="2">
        <name>Mg(2+)</name>
        <dbReference type="ChEBI" id="CHEBI:18420"/>
    </cofactor>
</comment>
<dbReference type="SUPFAM" id="SSF52440">
    <property type="entry name" value="PreATP-grasp domain"/>
    <property type="match status" value="1"/>
</dbReference>
<keyword evidence="8 14" id="KW-0658">Purine biosynthesis</keyword>
<dbReference type="SUPFAM" id="SSF56059">
    <property type="entry name" value="Glutathione synthetase ATP-binding domain-like"/>
    <property type="match status" value="1"/>
</dbReference>
<dbReference type="FunFam" id="3.30.470.20:FF:000018">
    <property type="entry name" value="Trifunctional purine biosynthetic protein adenosine-3"/>
    <property type="match status" value="1"/>
</dbReference>
<evidence type="ECO:0000259" key="16">
    <source>
        <dbReference type="PROSITE" id="PS50975"/>
    </source>
</evidence>
<dbReference type="Proteomes" id="UP000176665">
    <property type="component" value="Unassembled WGS sequence"/>
</dbReference>
<name>A0A1F5YWC8_9BACT</name>
<dbReference type="UniPathway" id="UPA00074">
    <property type="reaction ID" value="UER00125"/>
</dbReference>
<evidence type="ECO:0000256" key="5">
    <source>
        <dbReference type="ARBA" id="ARBA00022598"/>
    </source>
</evidence>
<dbReference type="InterPro" id="IPR000115">
    <property type="entry name" value="PRibGlycinamide_synth"/>
</dbReference>
<comment type="similarity">
    <text evidence="11 14">Belongs to the GARS family.</text>
</comment>
<evidence type="ECO:0000256" key="12">
    <source>
        <dbReference type="ARBA" id="ARBA00042242"/>
    </source>
</evidence>
<evidence type="ECO:0000256" key="3">
    <source>
        <dbReference type="ARBA" id="ARBA00005174"/>
    </source>
</evidence>
<dbReference type="PROSITE" id="PS50975">
    <property type="entry name" value="ATP_GRASP"/>
    <property type="match status" value="1"/>
</dbReference>
<dbReference type="NCBIfam" id="TIGR00877">
    <property type="entry name" value="purD"/>
    <property type="match status" value="1"/>
</dbReference>
<dbReference type="SMART" id="SM01210">
    <property type="entry name" value="GARS_C"/>
    <property type="match status" value="1"/>
</dbReference>
<dbReference type="EC" id="6.3.4.13" evidence="4 14"/>
<proteinExistence type="inferred from homology"/>
<dbReference type="Pfam" id="PF02844">
    <property type="entry name" value="GARS_N"/>
    <property type="match status" value="1"/>
</dbReference>
<keyword evidence="7 15" id="KW-0547">Nucleotide-binding</keyword>
<organism evidence="17 18">
    <name type="scientific">Candidatus Gottesmanbacteria bacterium RBG_16_37_8</name>
    <dbReference type="NCBI Taxonomy" id="1798371"/>
    <lineage>
        <taxon>Bacteria</taxon>
        <taxon>Candidatus Gottesmaniibacteriota</taxon>
    </lineage>
</organism>
<evidence type="ECO:0000256" key="7">
    <source>
        <dbReference type="ARBA" id="ARBA00022741"/>
    </source>
</evidence>
<protein>
    <recommendedName>
        <fullName evidence="4 14">Phosphoribosylamine--glycine ligase</fullName>
        <ecNumber evidence="4 14">6.3.4.13</ecNumber>
    </recommendedName>
    <alternativeName>
        <fullName evidence="14">GARS</fullName>
    </alternativeName>
    <alternativeName>
        <fullName evidence="12 14">Glycinamide ribonucleotide synthetase</fullName>
    </alternativeName>
    <alternativeName>
        <fullName evidence="13 14">Phosphoribosylglycinamide synthetase</fullName>
    </alternativeName>
</protein>
<dbReference type="Gene3D" id="3.40.50.20">
    <property type="match status" value="1"/>
</dbReference>
<dbReference type="PROSITE" id="PS00184">
    <property type="entry name" value="GARS"/>
    <property type="match status" value="1"/>
</dbReference>
<dbReference type="InterPro" id="IPR020562">
    <property type="entry name" value="PRibGlycinamide_synth_N"/>
</dbReference>
<dbReference type="EMBL" id="MFJA01000001">
    <property type="protein sequence ID" value="OGG04500.1"/>
    <property type="molecule type" value="Genomic_DNA"/>
</dbReference>
<gene>
    <name evidence="14" type="primary">purD</name>
    <name evidence="17" type="ORF">A2W14_06830</name>
</gene>
<dbReference type="GO" id="GO:0046872">
    <property type="term" value="F:metal ion binding"/>
    <property type="evidence" value="ECO:0007669"/>
    <property type="project" value="UniProtKB-KW"/>
</dbReference>
<comment type="pathway">
    <text evidence="3 14">Purine metabolism; IMP biosynthesis via de novo pathway; N(1)-(5-phospho-D-ribosyl)glycinamide from 5-phospho-alpha-D-ribose 1-diphosphate: step 2/2.</text>
</comment>
<evidence type="ECO:0000256" key="4">
    <source>
        <dbReference type="ARBA" id="ARBA00013255"/>
    </source>
</evidence>
<evidence type="ECO:0000256" key="1">
    <source>
        <dbReference type="ARBA" id="ARBA00001936"/>
    </source>
</evidence>
<dbReference type="Gene3D" id="3.30.470.20">
    <property type="entry name" value="ATP-grasp fold, B domain"/>
    <property type="match status" value="1"/>
</dbReference>
<dbReference type="GO" id="GO:0004637">
    <property type="term" value="F:phosphoribosylamine-glycine ligase activity"/>
    <property type="evidence" value="ECO:0007669"/>
    <property type="project" value="UniProtKB-UniRule"/>
</dbReference>
<comment type="cofactor">
    <cofactor evidence="1">
        <name>Mn(2+)</name>
        <dbReference type="ChEBI" id="CHEBI:29035"/>
    </cofactor>
</comment>
<evidence type="ECO:0000256" key="8">
    <source>
        <dbReference type="ARBA" id="ARBA00022755"/>
    </source>
</evidence>
<keyword evidence="9 15" id="KW-0067">ATP-binding</keyword>
<evidence type="ECO:0000256" key="2">
    <source>
        <dbReference type="ARBA" id="ARBA00001946"/>
    </source>
</evidence>
<evidence type="ECO:0000256" key="14">
    <source>
        <dbReference type="HAMAP-Rule" id="MF_00138"/>
    </source>
</evidence>
<evidence type="ECO:0000256" key="9">
    <source>
        <dbReference type="ARBA" id="ARBA00022840"/>
    </source>
</evidence>
<dbReference type="InterPro" id="IPR037123">
    <property type="entry name" value="PRibGlycinamide_synth_C_sf"/>
</dbReference>
<dbReference type="GO" id="GO:0005524">
    <property type="term" value="F:ATP binding"/>
    <property type="evidence" value="ECO:0007669"/>
    <property type="project" value="UniProtKB-UniRule"/>
</dbReference>
<evidence type="ECO:0000256" key="15">
    <source>
        <dbReference type="PROSITE-ProRule" id="PRU00409"/>
    </source>
</evidence>
<keyword evidence="10" id="KW-0464">Manganese</keyword>
<evidence type="ECO:0000256" key="6">
    <source>
        <dbReference type="ARBA" id="ARBA00022723"/>
    </source>
</evidence>
<dbReference type="AlphaFoldDB" id="A0A1F5YWC8"/>
<evidence type="ECO:0000256" key="10">
    <source>
        <dbReference type="ARBA" id="ARBA00023211"/>
    </source>
</evidence>
<comment type="catalytic activity">
    <reaction evidence="14">
        <text>5-phospho-beta-D-ribosylamine + glycine + ATP = N(1)-(5-phospho-beta-D-ribosyl)glycinamide + ADP + phosphate + H(+)</text>
        <dbReference type="Rhea" id="RHEA:17453"/>
        <dbReference type="ChEBI" id="CHEBI:15378"/>
        <dbReference type="ChEBI" id="CHEBI:30616"/>
        <dbReference type="ChEBI" id="CHEBI:43474"/>
        <dbReference type="ChEBI" id="CHEBI:57305"/>
        <dbReference type="ChEBI" id="CHEBI:58681"/>
        <dbReference type="ChEBI" id="CHEBI:143788"/>
        <dbReference type="ChEBI" id="CHEBI:456216"/>
        <dbReference type="EC" id="6.3.4.13"/>
    </reaction>
</comment>
<dbReference type="FunFam" id="3.40.50.20:FF:000006">
    <property type="entry name" value="Phosphoribosylamine--glycine ligase, chloroplastic"/>
    <property type="match status" value="1"/>
</dbReference>
<dbReference type="InterPro" id="IPR011761">
    <property type="entry name" value="ATP-grasp"/>
</dbReference>
<accession>A0A1F5YWC8</accession>
<keyword evidence="6" id="KW-0479">Metal-binding</keyword>
<dbReference type="InterPro" id="IPR020560">
    <property type="entry name" value="PRibGlycinamide_synth_C-dom"/>
</dbReference>
<feature type="domain" description="ATP-grasp" evidence="16">
    <location>
        <begin position="112"/>
        <end position="321"/>
    </location>
</feature>
<reference evidence="17 18" key="1">
    <citation type="journal article" date="2016" name="Nat. Commun.">
        <title>Thousands of microbial genomes shed light on interconnected biogeochemical processes in an aquifer system.</title>
        <authorList>
            <person name="Anantharaman K."/>
            <person name="Brown C.T."/>
            <person name="Hug L.A."/>
            <person name="Sharon I."/>
            <person name="Castelle C.J."/>
            <person name="Probst A.J."/>
            <person name="Thomas B.C."/>
            <person name="Singh A."/>
            <person name="Wilkins M.J."/>
            <person name="Karaoz U."/>
            <person name="Brodie E.L."/>
            <person name="Williams K.H."/>
            <person name="Hubbard S.S."/>
            <person name="Banfield J.F."/>
        </authorList>
    </citation>
    <scope>NUCLEOTIDE SEQUENCE [LARGE SCALE GENOMIC DNA]</scope>
</reference>
<dbReference type="HAMAP" id="MF_00138">
    <property type="entry name" value="GARS"/>
    <property type="match status" value="1"/>
</dbReference>
<dbReference type="Gene3D" id="3.30.1490.20">
    <property type="entry name" value="ATP-grasp fold, A domain"/>
    <property type="match status" value="1"/>
</dbReference>